<reference evidence="10 12" key="2">
    <citation type="submission" date="2018-07" db="EMBL/GenBank/DDBJ databases">
        <title>Draft Genome Assemblies for Five Robust Yarrowia lipolytica Strains Exhibiting High Lipid Production and Pentose Sugar Utilization and Sugar Alcohol Secretion from Undetoxified Lignocellulosic Biomass Hydrolysates.</title>
        <authorList>
            <consortium name="DOE Joint Genome Institute"/>
            <person name="Walker C."/>
            <person name="Ryu S."/>
            <person name="Na H."/>
            <person name="Zane M."/>
            <person name="LaButti K."/>
            <person name="Lipzen A."/>
            <person name="Haridas S."/>
            <person name="Barry K."/>
            <person name="Grigoriev I.V."/>
            <person name="Quarterman J."/>
            <person name="Slininger P."/>
            <person name="Dien B."/>
            <person name="Trinh C.T."/>
        </authorList>
    </citation>
    <scope>NUCLEOTIDE SEQUENCE [LARGE SCALE GENOMIC DNA]</scope>
    <source>
        <strain evidence="10 12">YB392</strain>
    </source>
</reference>
<dbReference type="Pfam" id="PF00076">
    <property type="entry name" value="RRM_1"/>
    <property type="match status" value="2"/>
</dbReference>
<dbReference type="PANTHER" id="PTHR15608">
    <property type="entry name" value="SPLICING FACTOR U2AF-ASSOCIATED PROTEIN 2"/>
    <property type="match status" value="1"/>
</dbReference>
<evidence type="ECO:0000256" key="7">
    <source>
        <dbReference type="SAM" id="MobiDB-lite"/>
    </source>
</evidence>
<proteinExistence type="inferred from homology"/>
<reference evidence="9 11" key="1">
    <citation type="journal article" date="2016" name="PLoS ONE">
        <title>Sequence Assembly of Yarrowia lipolytica Strain W29/CLIB89 Shows Transposable Element Diversity.</title>
        <authorList>
            <person name="Magnan C."/>
            <person name="Yu J."/>
            <person name="Chang I."/>
            <person name="Jahn E."/>
            <person name="Kanomata Y."/>
            <person name="Wu J."/>
            <person name="Zeller M."/>
            <person name="Oakes M."/>
            <person name="Baldi P."/>
            <person name="Sandmeyer S."/>
        </authorList>
    </citation>
    <scope>NUCLEOTIDE SEQUENCE [LARGE SCALE GENOMIC DNA]</scope>
    <source>
        <strain evidence="9">CLIB89</strain>
        <strain evidence="11">CLIB89(W29)</strain>
    </source>
</reference>
<feature type="compositionally biased region" description="Basic and acidic residues" evidence="7">
    <location>
        <begin position="234"/>
        <end position="245"/>
    </location>
</feature>
<feature type="region of interest" description="Disordered" evidence="7">
    <location>
        <begin position="234"/>
        <end position="259"/>
    </location>
</feature>
<evidence type="ECO:0000259" key="8">
    <source>
        <dbReference type="PROSITE" id="PS50102"/>
    </source>
</evidence>
<evidence type="ECO:0000313" key="9">
    <source>
        <dbReference type="EMBL" id="AOW06449.1"/>
    </source>
</evidence>
<dbReference type="eggNOG" id="KOG1548">
    <property type="taxonomic scope" value="Eukaryota"/>
</dbReference>
<dbReference type="GO" id="GO:0000398">
    <property type="term" value="P:mRNA splicing, via spliceosome"/>
    <property type="evidence" value="ECO:0007669"/>
    <property type="project" value="InterPro"/>
</dbReference>
<dbReference type="PROSITE" id="PS50102">
    <property type="entry name" value="RRM"/>
    <property type="match status" value="1"/>
</dbReference>
<feature type="compositionally biased region" description="Basic and acidic residues" evidence="7">
    <location>
        <begin position="396"/>
        <end position="407"/>
    </location>
</feature>
<keyword evidence="5" id="KW-0508">mRNA splicing</keyword>
<dbReference type="InterPro" id="IPR035979">
    <property type="entry name" value="RBD_domain_sf"/>
</dbReference>
<accession>A0A1D8NLD8</accession>
<dbReference type="EMBL" id="KZ859002">
    <property type="protein sequence ID" value="RDW25449.1"/>
    <property type="molecule type" value="Genomic_DNA"/>
</dbReference>
<dbReference type="SMART" id="SM00360">
    <property type="entry name" value="RRM"/>
    <property type="match status" value="2"/>
</dbReference>
<evidence type="ECO:0000256" key="5">
    <source>
        <dbReference type="ARBA" id="ARBA00023187"/>
    </source>
</evidence>
<feature type="compositionally biased region" description="Basic and acidic residues" evidence="7">
    <location>
        <begin position="95"/>
        <end position="128"/>
    </location>
</feature>
<dbReference type="AlphaFoldDB" id="A0A1D8NLD8"/>
<dbReference type="CDD" id="cd12281">
    <property type="entry name" value="RRM1_TatSF1_like"/>
    <property type="match status" value="1"/>
</dbReference>
<evidence type="ECO:0000313" key="10">
    <source>
        <dbReference type="EMBL" id="RDW25449.1"/>
    </source>
</evidence>
<dbReference type="VEuPathDB" id="FungiDB:YALI0_F00660g"/>
<feature type="region of interest" description="Disordered" evidence="7">
    <location>
        <begin position="382"/>
        <end position="407"/>
    </location>
</feature>
<evidence type="ECO:0000313" key="11">
    <source>
        <dbReference type="Proteomes" id="UP000182444"/>
    </source>
</evidence>
<evidence type="ECO:0000256" key="2">
    <source>
        <dbReference type="ARBA" id="ARBA00022664"/>
    </source>
</evidence>
<dbReference type="Proteomes" id="UP000182444">
    <property type="component" value="Chromosome 1F"/>
</dbReference>
<keyword evidence="3" id="KW-0677">Repeat</keyword>
<dbReference type="InterPro" id="IPR034393">
    <property type="entry name" value="TatSF1-like"/>
</dbReference>
<feature type="compositionally biased region" description="Acidic residues" evidence="7">
    <location>
        <begin position="58"/>
        <end position="76"/>
    </location>
</feature>
<evidence type="ECO:0000256" key="1">
    <source>
        <dbReference type="ARBA" id="ARBA00007747"/>
    </source>
</evidence>
<dbReference type="Gene3D" id="3.30.70.330">
    <property type="match status" value="2"/>
</dbReference>
<dbReference type="GO" id="GO:0005684">
    <property type="term" value="C:U2-type spliceosomal complex"/>
    <property type="evidence" value="ECO:0007669"/>
    <property type="project" value="TreeGrafter"/>
</dbReference>
<feature type="compositionally biased region" description="Low complexity" evidence="7">
    <location>
        <begin position="84"/>
        <end position="93"/>
    </location>
</feature>
<dbReference type="CDD" id="cd12285">
    <property type="entry name" value="RRM3_RBM39_like"/>
    <property type="match status" value="1"/>
</dbReference>
<feature type="region of interest" description="Disordered" evidence="7">
    <location>
        <begin position="58"/>
        <end position="144"/>
    </location>
</feature>
<dbReference type="Proteomes" id="UP000256601">
    <property type="component" value="Unassembled WGS sequence"/>
</dbReference>
<dbReference type="EMBL" id="CP017558">
    <property type="protein sequence ID" value="AOW06449.1"/>
    <property type="molecule type" value="Genomic_DNA"/>
</dbReference>
<dbReference type="SUPFAM" id="SSF54928">
    <property type="entry name" value="RNA-binding domain, RBD"/>
    <property type="match status" value="1"/>
</dbReference>
<evidence type="ECO:0000256" key="3">
    <source>
        <dbReference type="ARBA" id="ARBA00022737"/>
    </source>
</evidence>
<dbReference type="FunFam" id="3.30.70.330:FF:000105">
    <property type="entry name" value="HIV Tat-specific factor 1 homolog"/>
    <property type="match status" value="1"/>
</dbReference>
<dbReference type="InterPro" id="IPR034392">
    <property type="entry name" value="TatSF1-like_RRM1"/>
</dbReference>
<organism evidence="9 11">
    <name type="scientific">Yarrowia lipolytica</name>
    <name type="common">Candida lipolytica</name>
    <dbReference type="NCBI Taxonomy" id="4952"/>
    <lineage>
        <taxon>Eukaryota</taxon>
        <taxon>Fungi</taxon>
        <taxon>Dikarya</taxon>
        <taxon>Ascomycota</taxon>
        <taxon>Saccharomycotina</taxon>
        <taxon>Dipodascomycetes</taxon>
        <taxon>Dipodascales</taxon>
        <taxon>Dipodascales incertae sedis</taxon>
        <taxon>Yarrowia</taxon>
    </lineage>
</organism>
<sequence>MSDNQLAEIAAIAPLPPAGGDPDHVTYSTIKGTYLYEKEEDGTMFEFDHVTRGWRLIEEEEEDKEEEVEDKGDELEAALVAGETTDTTATAKAEPSGRDTGKNQPVSDKKAVQEQLKKRRKEVIEERRNAKKAQQKGDKPPQKAIYVSGLPSTATNDELVDIFQKYGVLAEDVYTGKKKARVYVDEQGKGKGDGLVVFFKPESVKLAVDMLHNQPVYVGDTMVTLNVQPAVFDKEKGSSDNKKQETNSGPNYSEEAKAKAKRKYTQLQQRLNDWDEEEVKRVKTESREKSSKVVTLKRVFTIQELQDDVDAEMDIKEDIYNGCGAIGTVTNVTLYDLEPDGVVTVKFERASDAAECVEKMNGRFFGGQKLEAYIDYDETKWRKTKDRGGDEEDEERLERFGEWLEGE</sequence>
<dbReference type="InterPro" id="IPR012677">
    <property type="entry name" value="Nucleotide-bd_a/b_plait_sf"/>
</dbReference>
<dbReference type="GO" id="GO:0003723">
    <property type="term" value="F:RNA binding"/>
    <property type="evidence" value="ECO:0007669"/>
    <property type="project" value="UniProtKB-UniRule"/>
</dbReference>
<evidence type="ECO:0000256" key="4">
    <source>
        <dbReference type="ARBA" id="ARBA00022884"/>
    </source>
</evidence>
<evidence type="ECO:0000313" key="12">
    <source>
        <dbReference type="Proteomes" id="UP000256601"/>
    </source>
</evidence>
<feature type="domain" description="RRM" evidence="8">
    <location>
        <begin position="143"/>
        <end position="230"/>
    </location>
</feature>
<dbReference type="InterPro" id="IPR000504">
    <property type="entry name" value="RRM_dom"/>
</dbReference>
<dbReference type="OrthoDB" id="10258585at2759"/>
<gene>
    <name evidence="10" type="ORF">B0I71DRAFT_132623</name>
    <name evidence="9" type="ORF">YALI1_F01034g</name>
</gene>
<keyword evidence="4 6" id="KW-0694">RNA-binding</keyword>
<dbReference type="GO" id="GO:0005686">
    <property type="term" value="C:U2 snRNP"/>
    <property type="evidence" value="ECO:0007669"/>
    <property type="project" value="TreeGrafter"/>
</dbReference>
<protein>
    <recommendedName>
        <fullName evidence="8">RRM domain-containing protein</fullName>
    </recommendedName>
</protein>
<name>A0A1D8NLD8_YARLL</name>
<dbReference type="VEuPathDB" id="FungiDB:YALI1_F01034g"/>
<dbReference type="KEGG" id="yli:2908241"/>
<dbReference type="PANTHER" id="PTHR15608:SF0">
    <property type="entry name" value="HIV TAT-SPECIFIC FACTOR 1"/>
    <property type="match status" value="1"/>
</dbReference>
<comment type="similarity">
    <text evidence="1">Belongs to the HTATSF1 family.</text>
</comment>
<keyword evidence="2" id="KW-0507">mRNA processing</keyword>
<evidence type="ECO:0000256" key="6">
    <source>
        <dbReference type="PROSITE-ProRule" id="PRU00176"/>
    </source>
</evidence>